<dbReference type="KEGG" id="lcre:Pla8534_68270"/>
<dbReference type="InterPro" id="IPR010869">
    <property type="entry name" value="DUF1501"/>
</dbReference>
<sequence length="490" mass="54336">MSMHSLTRRSFFHRISDGVHGAALASLLTADLFGDAKLSAGETAHETAADRRTYDLRPRPPHQAPRAKSVIQLFMNGGPSQVDTFDPKPLLKERHGQPYFAKIAKDVSSPQSAGGLMGSPFQFKQHGESGIWLSEVMPHLAKQVDDIAVIRSMFNSHPNHEPALFKIHTGRLLPGRPSIGAWVAYGLGSENQSLPAYVVMDDPLGLPVNTVQNWQSGFLPPVYQGTRLRTFGSPILNLKPEQEYPDPVKRLQRDLLSRLDAIHKQERPGMLQLDARIASYELAARMQLEATDALDLSQETSATLEAYGVNVEPTDSYARRCLMARRLVERGVRYIQIYINGQIWDNHSNIRKTLPAACRRTDQPVAALLADLKQRGLLDDTLVIWGGEFGRLPIAQMRNGSNDETAGRDHGPRGFSLWMAGGGVRGGTTYGGTDEIGYAAEENPVSIADWHATVLHLLGLHHEKLFFDRNGLHEKLTDTFKPRIVNEILS</sequence>
<accession>A0A518E484</accession>
<evidence type="ECO:0000313" key="3">
    <source>
        <dbReference type="Proteomes" id="UP000317648"/>
    </source>
</evidence>
<dbReference type="PANTHER" id="PTHR43737">
    <property type="entry name" value="BLL7424 PROTEIN"/>
    <property type="match status" value="1"/>
</dbReference>
<keyword evidence="3" id="KW-1185">Reference proteome</keyword>
<gene>
    <name evidence="2" type="ORF">Pla8534_68270</name>
</gene>
<dbReference type="SUPFAM" id="SSF53649">
    <property type="entry name" value="Alkaline phosphatase-like"/>
    <property type="match status" value="1"/>
</dbReference>
<dbReference type="EMBL" id="CP036433">
    <property type="protein sequence ID" value="QDU98916.1"/>
    <property type="molecule type" value="Genomic_DNA"/>
</dbReference>
<protein>
    <recommendedName>
        <fullName evidence="4">DUF1501 domain-containing protein</fullName>
    </recommendedName>
</protein>
<dbReference type="OrthoDB" id="127333at2"/>
<dbReference type="RefSeq" id="WP_145058534.1">
    <property type="nucleotide sequence ID" value="NZ_CP036433.1"/>
</dbReference>
<dbReference type="Gene3D" id="3.40.720.10">
    <property type="entry name" value="Alkaline Phosphatase, subunit A"/>
    <property type="match status" value="1"/>
</dbReference>
<name>A0A518E484_9BACT</name>
<organism evidence="2 3">
    <name type="scientific">Lignipirellula cremea</name>
    <dbReference type="NCBI Taxonomy" id="2528010"/>
    <lineage>
        <taxon>Bacteria</taxon>
        <taxon>Pseudomonadati</taxon>
        <taxon>Planctomycetota</taxon>
        <taxon>Planctomycetia</taxon>
        <taxon>Pirellulales</taxon>
        <taxon>Pirellulaceae</taxon>
        <taxon>Lignipirellula</taxon>
    </lineage>
</organism>
<evidence type="ECO:0008006" key="4">
    <source>
        <dbReference type="Google" id="ProtNLM"/>
    </source>
</evidence>
<feature type="compositionally biased region" description="Basic and acidic residues" evidence="1">
    <location>
        <begin position="44"/>
        <end position="58"/>
    </location>
</feature>
<dbReference type="InterPro" id="IPR017850">
    <property type="entry name" value="Alkaline_phosphatase_core_sf"/>
</dbReference>
<feature type="region of interest" description="Disordered" evidence="1">
    <location>
        <begin position="44"/>
        <end position="65"/>
    </location>
</feature>
<evidence type="ECO:0000313" key="2">
    <source>
        <dbReference type="EMBL" id="QDU98916.1"/>
    </source>
</evidence>
<dbReference type="AlphaFoldDB" id="A0A518E484"/>
<reference evidence="2 3" key="1">
    <citation type="submission" date="2019-02" db="EMBL/GenBank/DDBJ databases">
        <title>Deep-cultivation of Planctomycetes and their phenomic and genomic characterization uncovers novel biology.</title>
        <authorList>
            <person name="Wiegand S."/>
            <person name="Jogler M."/>
            <person name="Boedeker C."/>
            <person name="Pinto D."/>
            <person name="Vollmers J."/>
            <person name="Rivas-Marin E."/>
            <person name="Kohn T."/>
            <person name="Peeters S.H."/>
            <person name="Heuer A."/>
            <person name="Rast P."/>
            <person name="Oberbeckmann S."/>
            <person name="Bunk B."/>
            <person name="Jeske O."/>
            <person name="Meyerdierks A."/>
            <person name="Storesund J.E."/>
            <person name="Kallscheuer N."/>
            <person name="Luecker S."/>
            <person name="Lage O.M."/>
            <person name="Pohl T."/>
            <person name="Merkel B.J."/>
            <person name="Hornburger P."/>
            <person name="Mueller R.-W."/>
            <person name="Bruemmer F."/>
            <person name="Labrenz M."/>
            <person name="Spormann A.M."/>
            <person name="Op den Camp H."/>
            <person name="Overmann J."/>
            <person name="Amann R."/>
            <person name="Jetten M.S.M."/>
            <person name="Mascher T."/>
            <person name="Medema M.H."/>
            <person name="Devos D.P."/>
            <person name="Kaster A.-K."/>
            <person name="Ovreas L."/>
            <person name="Rohde M."/>
            <person name="Galperin M.Y."/>
            <person name="Jogler C."/>
        </authorList>
    </citation>
    <scope>NUCLEOTIDE SEQUENCE [LARGE SCALE GENOMIC DNA]</scope>
    <source>
        <strain evidence="2 3">Pla85_3_4</strain>
    </source>
</reference>
<proteinExistence type="predicted"/>
<dbReference type="Proteomes" id="UP000317648">
    <property type="component" value="Chromosome"/>
</dbReference>
<dbReference type="PANTHER" id="PTHR43737:SF1">
    <property type="entry name" value="DUF1501 DOMAIN-CONTAINING PROTEIN"/>
    <property type="match status" value="1"/>
</dbReference>
<dbReference type="Pfam" id="PF07394">
    <property type="entry name" value="DUF1501"/>
    <property type="match status" value="1"/>
</dbReference>
<evidence type="ECO:0000256" key="1">
    <source>
        <dbReference type="SAM" id="MobiDB-lite"/>
    </source>
</evidence>